<proteinExistence type="evidence at transcript level"/>
<dbReference type="Pfam" id="PF01428">
    <property type="entry name" value="zf-AN1"/>
    <property type="match status" value="2"/>
</dbReference>
<evidence type="ECO:0000256" key="6">
    <source>
        <dbReference type="ARBA" id="ARBA00023016"/>
    </source>
</evidence>
<dbReference type="SMART" id="SM00154">
    <property type="entry name" value="ZnF_AN1"/>
    <property type="match status" value="2"/>
</dbReference>
<protein>
    <submittedName>
        <fullName evidence="9">Zinc finger AN1 and C2H2 domain-containing stress-associated protein 16-like isoform X2</fullName>
    </submittedName>
</protein>
<keyword evidence="2" id="KW-0479">Metal-binding</keyword>
<evidence type="ECO:0000256" key="4">
    <source>
        <dbReference type="ARBA" id="ARBA00022771"/>
    </source>
</evidence>
<dbReference type="EMBL" id="MK470654">
    <property type="protein sequence ID" value="QEG03131.1"/>
    <property type="molecule type" value="mRNA"/>
</dbReference>
<evidence type="ECO:0000256" key="2">
    <source>
        <dbReference type="ARBA" id="ARBA00022723"/>
    </source>
</evidence>
<dbReference type="AlphaFoldDB" id="A0A5B9MP68"/>
<dbReference type="PROSITE" id="PS51039">
    <property type="entry name" value="ZF_AN1"/>
    <property type="match status" value="2"/>
</dbReference>
<dbReference type="PANTHER" id="PTHR14677">
    <property type="entry name" value="ARSENITE INDUCUBLE RNA ASSOCIATED PROTEIN AIP-1-RELATED"/>
    <property type="match status" value="1"/>
</dbReference>
<keyword evidence="3" id="KW-0677">Repeat</keyword>
<feature type="domain" description="AN1-type" evidence="8">
    <location>
        <begin position="7"/>
        <end position="55"/>
    </location>
</feature>
<keyword evidence="6" id="KW-0346">Stress response</keyword>
<evidence type="ECO:0000313" key="9">
    <source>
        <dbReference type="EMBL" id="QEG03131.1"/>
    </source>
</evidence>
<keyword evidence="5" id="KW-0862">Zinc</keyword>
<dbReference type="InterPro" id="IPR035896">
    <property type="entry name" value="AN1-like_Znf"/>
</dbReference>
<comment type="function">
    <text evidence="1">May be involved in environmental stress response.</text>
</comment>
<dbReference type="GO" id="GO:0005737">
    <property type="term" value="C:cytoplasm"/>
    <property type="evidence" value="ECO:0007669"/>
    <property type="project" value="TreeGrafter"/>
</dbReference>
<dbReference type="PROSITE" id="PS00028">
    <property type="entry name" value="ZINC_FINGER_C2H2_1"/>
    <property type="match status" value="2"/>
</dbReference>
<dbReference type="InterPro" id="IPR013087">
    <property type="entry name" value="Znf_C2H2_type"/>
</dbReference>
<organism evidence="9">
    <name type="scientific">Cymbidium ensifolium</name>
    <name type="common">Orchid</name>
    <name type="synonym">Epidendrum ensifolium</name>
    <dbReference type="NCBI Taxonomy" id="78740"/>
    <lineage>
        <taxon>Eukaryota</taxon>
        <taxon>Viridiplantae</taxon>
        <taxon>Streptophyta</taxon>
        <taxon>Embryophyta</taxon>
        <taxon>Tracheophyta</taxon>
        <taxon>Spermatophyta</taxon>
        <taxon>Magnoliopsida</taxon>
        <taxon>Liliopsida</taxon>
        <taxon>Asparagales</taxon>
        <taxon>Orchidaceae</taxon>
        <taxon>Epidendroideae</taxon>
        <taxon>Cymbidieae</taxon>
        <taxon>Cymbidiinae</taxon>
        <taxon>Cymbidium</taxon>
    </lineage>
</organism>
<dbReference type="Gene3D" id="3.30.160.60">
    <property type="entry name" value="Classic Zinc Finger"/>
    <property type="match status" value="1"/>
</dbReference>
<dbReference type="InterPro" id="IPR000058">
    <property type="entry name" value="Znf_AN1"/>
</dbReference>
<dbReference type="GO" id="GO:0008270">
    <property type="term" value="F:zinc ion binding"/>
    <property type="evidence" value="ECO:0007669"/>
    <property type="project" value="UniProtKB-KW"/>
</dbReference>
<sequence>MGTLAFPNLGSHCSVEDCKLIDFLPFNCDRCNQVFCLQHRSHTKHLCPVINLLDATVLICPLCTQRVRLHPNEDPNIAWDIHVNCDCDPSNYQNATKKKLCPVLGCEETLVFSNTIRCKDCTLEHCLRHRFALDHKCSGPKKSGTGFPFIGVLRRSLKRELGAVPSLNGSLKWSLNLRDSAISFRSSAEAGMQKLSVATKQVLQKAKCGMTLGFGAGGELMEQCLQCQARFSSVNALIDHVERVHEHSVLKSCAVVTIEVCPLCSKGFRDPVLLVEHVENHGNPTS</sequence>
<dbReference type="PANTHER" id="PTHR14677:SF27">
    <property type="entry name" value="ZINC FINGER AN1 AND C2H2 DOMAIN-CONTAINING STRESS-ASSOCIATED PROTEIN 11"/>
    <property type="match status" value="1"/>
</dbReference>
<keyword evidence="4 7" id="KW-0863">Zinc-finger</keyword>
<evidence type="ECO:0000256" key="5">
    <source>
        <dbReference type="ARBA" id="ARBA00022833"/>
    </source>
</evidence>
<dbReference type="SUPFAM" id="SSF118310">
    <property type="entry name" value="AN1-like Zinc finger"/>
    <property type="match status" value="2"/>
</dbReference>
<dbReference type="SMART" id="SM00355">
    <property type="entry name" value="ZnF_C2H2"/>
    <property type="match status" value="2"/>
</dbReference>
<dbReference type="InterPro" id="IPR057357">
    <property type="entry name" value="Znf-C2H2_ZFAND2A/B"/>
</dbReference>
<reference evidence="9" key="1">
    <citation type="journal article" date="2015" name="PLoS ONE">
        <title>Digital Gene Expression Analysis Based on De Novo Transcriptome Assembly Reveals New Genes Associated with Floral Organ Differentiation of the Orchid Plant Cymbidium ensifolium.</title>
        <authorList>
            <person name="Yang F."/>
            <person name="Zhu G."/>
        </authorList>
    </citation>
    <scope>NUCLEOTIDE SEQUENCE</scope>
</reference>
<dbReference type="Pfam" id="PF25403">
    <property type="entry name" value="zf-C2H2_ZFAND2"/>
    <property type="match status" value="1"/>
</dbReference>
<dbReference type="Gene3D" id="4.10.1110.10">
    <property type="entry name" value="AN1-like Zinc finger"/>
    <property type="match status" value="2"/>
</dbReference>
<evidence type="ECO:0000256" key="3">
    <source>
        <dbReference type="ARBA" id="ARBA00022737"/>
    </source>
</evidence>
<evidence type="ECO:0000256" key="1">
    <source>
        <dbReference type="ARBA" id="ARBA00003732"/>
    </source>
</evidence>
<name>A0A5B9MP68_CYMEN</name>
<feature type="domain" description="AN1-type" evidence="8">
    <location>
        <begin position="95"/>
        <end position="145"/>
    </location>
</feature>
<evidence type="ECO:0000259" key="8">
    <source>
        <dbReference type="PROSITE" id="PS51039"/>
    </source>
</evidence>
<evidence type="ECO:0000256" key="7">
    <source>
        <dbReference type="PROSITE-ProRule" id="PRU00449"/>
    </source>
</evidence>
<accession>A0A5B9MP68</accession>